<dbReference type="EMBL" id="CAJA01000276">
    <property type="protein sequence ID" value="CCH73889.1"/>
    <property type="molecule type" value="Genomic_DNA"/>
</dbReference>
<accession>W6K3U8</accession>
<dbReference type="Proteomes" id="UP000035763">
    <property type="component" value="Unassembled WGS sequence"/>
</dbReference>
<evidence type="ECO:0000313" key="1">
    <source>
        <dbReference type="EMBL" id="CCH73889.1"/>
    </source>
</evidence>
<dbReference type="RefSeq" id="WP_048699473.1">
    <property type="nucleotide sequence ID" value="NZ_HG764815.1"/>
</dbReference>
<comment type="caution">
    <text evidence="1">The sequence shown here is derived from an EMBL/GenBank/DDBJ whole genome shotgun (WGS) entry which is preliminary data.</text>
</comment>
<gene>
    <name evidence="1" type="ORF">BN11_3470002</name>
</gene>
<evidence type="ECO:0000313" key="2">
    <source>
        <dbReference type="Proteomes" id="UP000035763"/>
    </source>
</evidence>
<dbReference type="AlphaFoldDB" id="W6K3U8"/>
<keyword evidence="2" id="KW-1185">Reference proteome</keyword>
<reference evidence="1 2" key="1">
    <citation type="journal article" date="2013" name="ISME J.">
        <title>A metabolic model for members of the genus Tetrasphaera involved in enhanced biological phosphorus removal.</title>
        <authorList>
            <person name="Kristiansen R."/>
            <person name="Nguyen H.T.T."/>
            <person name="Saunders A.M."/>
            <person name="Nielsen J.L."/>
            <person name="Wimmer R."/>
            <person name="Le V.Q."/>
            <person name="McIlroy S.J."/>
            <person name="Petrovski S."/>
            <person name="Seviour R.J."/>
            <person name="Calteau A."/>
            <person name="Nielsen K.L."/>
            <person name="Nielsen P.H."/>
        </authorList>
    </citation>
    <scope>NUCLEOTIDE SEQUENCE [LARGE SCALE GENOMIC DNA]</scope>
    <source>
        <strain evidence="1 2">Ben110</strain>
    </source>
</reference>
<sequence>MPSQGALFGGPDREVPKPARPDELEVLITVKAAPNPSAKAGETVCVAGLGLSRGRTEARWIRLYPINFRFLEQDQKFKKYDIIRVRATPATGDSRVESWQPDMSTMVVIDHLDPWKRRRALLDPTTVDTMCELNRQNQQASAAPSLGLVPVRELIDLRITDHAGWTPEEQAKIDAYVNQMDLFDDSDKSPLQAPRLEGHYRWKCYDPQCKSHDQSIIDWEFVALQRRLGNSTEAAVRAALKERFVDMMFKPPRTPAFFVGNQAKRHPLCVRLW</sequence>
<protein>
    <submittedName>
        <fullName evidence="1">Uncharacterized protein</fullName>
    </submittedName>
</protein>
<name>W6K3U8_9MICO</name>
<dbReference type="STRING" id="1193182.BN11_3470002"/>
<proteinExistence type="predicted"/>
<organism evidence="1 2">
    <name type="scientific">Nostocoides australiense Ben110</name>
    <dbReference type="NCBI Taxonomy" id="1193182"/>
    <lineage>
        <taxon>Bacteria</taxon>
        <taxon>Bacillati</taxon>
        <taxon>Actinomycetota</taxon>
        <taxon>Actinomycetes</taxon>
        <taxon>Micrococcales</taxon>
        <taxon>Intrasporangiaceae</taxon>
        <taxon>Nostocoides</taxon>
    </lineage>
</organism>